<dbReference type="KEGG" id="gms:SOIL9_13010"/>
<dbReference type="EMBL" id="LR593886">
    <property type="protein sequence ID" value="VTR96413.1"/>
    <property type="molecule type" value="Genomic_DNA"/>
</dbReference>
<dbReference type="AlphaFoldDB" id="A0A6P2D5R8"/>
<protein>
    <submittedName>
        <fullName evidence="1">Uncharacterized protein</fullName>
    </submittedName>
</protein>
<keyword evidence="2" id="KW-1185">Reference proteome</keyword>
<gene>
    <name evidence="1" type="ORF">SOIL9_13010</name>
</gene>
<sequence length="178" mass="20713">MDIPPHVRARGYERDSPDDPLFGRYIRIDLAERPDLELTFDAVAHMVVYGQQASEVVPFSRVAWAVLVFGIEPHERERIAEVQNQYSAMWERYPNLWPKLRERECVFSVWFVDRATRPFLGCLCDENPWDVWASGRDVREERFFRKLLSSRQPPILMALNAVHPAELRGSWGTLGQAA</sequence>
<evidence type="ECO:0000313" key="2">
    <source>
        <dbReference type="Proteomes" id="UP000464178"/>
    </source>
</evidence>
<proteinExistence type="predicted"/>
<organism evidence="1 2">
    <name type="scientific">Gemmata massiliana</name>
    <dbReference type="NCBI Taxonomy" id="1210884"/>
    <lineage>
        <taxon>Bacteria</taxon>
        <taxon>Pseudomonadati</taxon>
        <taxon>Planctomycetota</taxon>
        <taxon>Planctomycetia</taxon>
        <taxon>Gemmatales</taxon>
        <taxon>Gemmataceae</taxon>
        <taxon>Gemmata</taxon>
    </lineage>
</organism>
<name>A0A6P2D5R8_9BACT</name>
<accession>A0A6P2D5R8</accession>
<evidence type="ECO:0000313" key="1">
    <source>
        <dbReference type="EMBL" id="VTR96413.1"/>
    </source>
</evidence>
<reference evidence="1 2" key="1">
    <citation type="submission" date="2019-05" db="EMBL/GenBank/DDBJ databases">
        <authorList>
            <consortium name="Science for Life Laboratories"/>
        </authorList>
    </citation>
    <scope>NUCLEOTIDE SEQUENCE [LARGE SCALE GENOMIC DNA]</scope>
    <source>
        <strain evidence="1">Soil9</strain>
    </source>
</reference>
<dbReference type="RefSeq" id="WP_162670702.1">
    <property type="nucleotide sequence ID" value="NZ_LR593886.1"/>
</dbReference>
<dbReference type="Proteomes" id="UP000464178">
    <property type="component" value="Chromosome"/>
</dbReference>